<evidence type="ECO:0000313" key="2">
    <source>
        <dbReference type="Proteomes" id="UP001157502"/>
    </source>
</evidence>
<name>A0ACC2G6C6_DALPE</name>
<dbReference type="Proteomes" id="UP001157502">
    <property type="component" value="Chromosome 17"/>
</dbReference>
<accession>A0ACC2G6C6</accession>
<comment type="caution">
    <text evidence="1">The sequence shown here is derived from an EMBL/GenBank/DDBJ whole genome shotgun (WGS) entry which is preliminary data.</text>
</comment>
<gene>
    <name evidence="1" type="ORF">DPEC_G00211040</name>
</gene>
<dbReference type="EMBL" id="CM055744">
    <property type="protein sequence ID" value="KAJ7999018.1"/>
    <property type="molecule type" value="Genomic_DNA"/>
</dbReference>
<reference evidence="1" key="1">
    <citation type="submission" date="2021-05" db="EMBL/GenBank/DDBJ databases">
        <authorList>
            <person name="Pan Q."/>
            <person name="Jouanno E."/>
            <person name="Zahm M."/>
            <person name="Klopp C."/>
            <person name="Cabau C."/>
            <person name="Louis A."/>
            <person name="Berthelot C."/>
            <person name="Parey E."/>
            <person name="Roest Crollius H."/>
            <person name="Montfort J."/>
            <person name="Robinson-Rechavi M."/>
            <person name="Bouchez O."/>
            <person name="Lampietro C."/>
            <person name="Lopez Roques C."/>
            <person name="Donnadieu C."/>
            <person name="Postlethwait J."/>
            <person name="Bobe J."/>
            <person name="Dillon D."/>
            <person name="Chandos A."/>
            <person name="von Hippel F."/>
            <person name="Guiguen Y."/>
        </authorList>
    </citation>
    <scope>NUCLEOTIDE SEQUENCE</scope>
    <source>
        <strain evidence="1">YG-Jan2019</strain>
    </source>
</reference>
<evidence type="ECO:0000313" key="1">
    <source>
        <dbReference type="EMBL" id="KAJ7999018.1"/>
    </source>
</evidence>
<proteinExistence type="predicted"/>
<protein>
    <submittedName>
        <fullName evidence="1">Uncharacterized protein</fullName>
    </submittedName>
</protein>
<sequence length="153" mass="16518">MITDYRATPSATRPAGPGERPRRRERVIGEDGYLDSSKNPFCLHMPGTTLAESNINQRRFMRPRDPLLLRPPGLPPDFNVAALVILELPMPARWQSGHTAGGDVCANQAGSGTGQPLKRGAGLRSSLTHCFSTIHHSDLLVVSARPVAVAGLF</sequence>
<keyword evidence="2" id="KW-1185">Reference proteome</keyword>
<organism evidence="1 2">
    <name type="scientific">Dallia pectoralis</name>
    <name type="common">Alaska blackfish</name>
    <dbReference type="NCBI Taxonomy" id="75939"/>
    <lineage>
        <taxon>Eukaryota</taxon>
        <taxon>Metazoa</taxon>
        <taxon>Chordata</taxon>
        <taxon>Craniata</taxon>
        <taxon>Vertebrata</taxon>
        <taxon>Euteleostomi</taxon>
        <taxon>Actinopterygii</taxon>
        <taxon>Neopterygii</taxon>
        <taxon>Teleostei</taxon>
        <taxon>Protacanthopterygii</taxon>
        <taxon>Esociformes</taxon>
        <taxon>Umbridae</taxon>
        <taxon>Dallia</taxon>
    </lineage>
</organism>